<evidence type="ECO:0000256" key="2">
    <source>
        <dbReference type="SAM" id="Phobius"/>
    </source>
</evidence>
<accession>A0ABR3FRS2</accession>
<dbReference type="Gene3D" id="1.50.10.20">
    <property type="match status" value="1"/>
</dbReference>
<comment type="caution">
    <text evidence="3">The sequence shown here is derived from an EMBL/GenBank/DDBJ whole genome shotgun (WGS) entry which is preliminary data.</text>
</comment>
<dbReference type="EMBL" id="JBAHYK010000126">
    <property type="protein sequence ID" value="KAL0577971.1"/>
    <property type="molecule type" value="Genomic_DNA"/>
</dbReference>
<dbReference type="InterPro" id="IPR005198">
    <property type="entry name" value="Glyco_hydro_76"/>
</dbReference>
<feature type="transmembrane region" description="Helical" evidence="2">
    <location>
        <begin position="374"/>
        <end position="398"/>
    </location>
</feature>
<evidence type="ECO:0000313" key="3">
    <source>
        <dbReference type="EMBL" id="KAL0577971.1"/>
    </source>
</evidence>
<dbReference type="SUPFAM" id="SSF48208">
    <property type="entry name" value="Six-hairpin glycosidases"/>
    <property type="match status" value="1"/>
</dbReference>
<dbReference type="Proteomes" id="UP001465976">
    <property type="component" value="Unassembled WGS sequence"/>
</dbReference>
<dbReference type="InterPro" id="IPR008928">
    <property type="entry name" value="6-hairpin_glycosidase_sf"/>
</dbReference>
<keyword evidence="2" id="KW-1133">Transmembrane helix</keyword>
<protein>
    <recommendedName>
        <fullName evidence="5">Glycoside hydrolase family 76 protein</fullName>
    </recommendedName>
</protein>
<sequence length="522" mass="56866">MNGKLPESFWPYGEFLVQMADFDILTNQTRYKDVAQKQYLPAFQGFKAKQSRYGYAATRAYLAYNDPTFLAIARDYWETARPLTLSEAEVLSGKSSAKTKVAISRNCTKLPGVTLAGGTLHDSGDNTDLIITVSSTSDYLALSVSLATITGNQTYTDLARQLAQFVLTVLYRGDGRLYDSTDAGDSKDCPRYSTRDIASDTGSILQGLSMLGLATKNQSLLNSLRDISRVATTNTTWHSGNGILSSDAHLTLLPYLVAPNVDLPDNPGAYTQHLLRGYFELAVGNDTPSDLKTYLQSYIGVQYNAAVDQAASQSNPNIYGSNLQGPPGTQLDVNSQLVAITVLLGGLFLSDNKSPTTPTVSPIITSEDHNRTPIGAIVGGTIGGVVALVLVALGYLYIRRRRQSRSQSALPERIVEPYPAMNTSVTTPLYTDSEPRSSLSSPVRQPTRGTIFTEKINRAERENIPPRSQATSPQSSSSVTDSRQSSRLNEATTADLIMILNDRLRNERFDINESPPEYSRGV</sequence>
<evidence type="ECO:0000313" key="4">
    <source>
        <dbReference type="Proteomes" id="UP001465976"/>
    </source>
</evidence>
<keyword evidence="4" id="KW-1185">Reference proteome</keyword>
<feature type="compositionally biased region" description="Low complexity" evidence="1">
    <location>
        <begin position="465"/>
        <end position="487"/>
    </location>
</feature>
<feature type="compositionally biased region" description="Polar residues" evidence="1">
    <location>
        <begin position="423"/>
        <end position="450"/>
    </location>
</feature>
<feature type="region of interest" description="Disordered" evidence="1">
    <location>
        <begin position="423"/>
        <end position="490"/>
    </location>
</feature>
<organism evidence="3 4">
    <name type="scientific">Marasmius crinis-equi</name>
    <dbReference type="NCBI Taxonomy" id="585013"/>
    <lineage>
        <taxon>Eukaryota</taxon>
        <taxon>Fungi</taxon>
        <taxon>Dikarya</taxon>
        <taxon>Basidiomycota</taxon>
        <taxon>Agaricomycotina</taxon>
        <taxon>Agaricomycetes</taxon>
        <taxon>Agaricomycetidae</taxon>
        <taxon>Agaricales</taxon>
        <taxon>Marasmiineae</taxon>
        <taxon>Marasmiaceae</taxon>
        <taxon>Marasmius</taxon>
    </lineage>
</organism>
<reference evidence="3 4" key="1">
    <citation type="submission" date="2024-02" db="EMBL/GenBank/DDBJ databases">
        <title>A draft genome for the cacao thread blight pathogen Marasmius crinis-equi.</title>
        <authorList>
            <person name="Cohen S.P."/>
            <person name="Baruah I.K."/>
            <person name="Amoako-Attah I."/>
            <person name="Bukari Y."/>
            <person name="Meinhardt L.W."/>
            <person name="Bailey B.A."/>
        </authorList>
    </citation>
    <scope>NUCLEOTIDE SEQUENCE [LARGE SCALE GENOMIC DNA]</scope>
    <source>
        <strain evidence="3 4">GH-76</strain>
    </source>
</reference>
<keyword evidence="2" id="KW-0812">Transmembrane</keyword>
<proteinExistence type="predicted"/>
<dbReference type="Pfam" id="PF03663">
    <property type="entry name" value="Glyco_hydro_76"/>
    <property type="match status" value="1"/>
</dbReference>
<evidence type="ECO:0008006" key="5">
    <source>
        <dbReference type="Google" id="ProtNLM"/>
    </source>
</evidence>
<evidence type="ECO:0000256" key="1">
    <source>
        <dbReference type="SAM" id="MobiDB-lite"/>
    </source>
</evidence>
<name>A0ABR3FRS2_9AGAR</name>
<feature type="compositionally biased region" description="Basic and acidic residues" evidence="1">
    <location>
        <begin position="455"/>
        <end position="464"/>
    </location>
</feature>
<keyword evidence="2" id="KW-0472">Membrane</keyword>
<gene>
    <name evidence="3" type="ORF">V5O48_004007</name>
</gene>